<dbReference type="OrthoDB" id="190260at2759"/>
<gene>
    <name evidence="4" type="ORF">TrLO_g4378</name>
</gene>
<evidence type="ECO:0000313" key="5">
    <source>
        <dbReference type="Proteomes" id="UP001165122"/>
    </source>
</evidence>
<protein>
    <submittedName>
        <fullName evidence="4">Uncharacterized protein</fullName>
    </submittedName>
</protein>
<dbReference type="Gene3D" id="2.60.120.200">
    <property type="match status" value="1"/>
</dbReference>
<dbReference type="Proteomes" id="UP001165122">
    <property type="component" value="Unassembled WGS sequence"/>
</dbReference>
<dbReference type="InterPro" id="IPR013783">
    <property type="entry name" value="Ig-like_fold"/>
</dbReference>
<dbReference type="InterPro" id="IPR017868">
    <property type="entry name" value="Filamin/ABP280_repeat-like"/>
</dbReference>
<name>A0A9W7ALS1_9STRA</name>
<dbReference type="SUPFAM" id="SSF49899">
    <property type="entry name" value="Concanavalin A-like lectins/glucanases"/>
    <property type="match status" value="1"/>
</dbReference>
<feature type="transmembrane region" description="Helical" evidence="3">
    <location>
        <begin position="103"/>
        <end position="123"/>
    </location>
</feature>
<feature type="region of interest" description="Disordered" evidence="2">
    <location>
        <begin position="1"/>
        <end position="72"/>
    </location>
</feature>
<comment type="caution">
    <text evidence="4">The sequence shown here is derived from an EMBL/GenBank/DDBJ whole genome shotgun (WGS) entry which is preliminary data.</text>
</comment>
<evidence type="ECO:0000256" key="1">
    <source>
        <dbReference type="PROSITE-ProRule" id="PRU00087"/>
    </source>
</evidence>
<reference evidence="5" key="1">
    <citation type="journal article" date="2023" name="Commun. Biol.">
        <title>Genome analysis of Parmales, the sister group of diatoms, reveals the evolutionary specialization of diatoms from phago-mixotrophs to photoautotrophs.</title>
        <authorList>
            <person name="Ban H."/>
            <person name="Sato S."/>
            <person name="Yoshikawa S."/>
            <person name="Yamada K."/>
            <person name="Nakamura Y."/>
            <person name="Ichinomiya M."/>
            <person name="Sato N."/>
            <person name="Blanc-Mathieu R."/>
            <person name="Endo H."/>
            <person name="Kuwata A."/>
            <person name="Ogata H."/>
        </authorList>
    </citation>
    <scope>NUCLEOTIDE SEQUENCE [LARGE SCALE GENOMIC DNA]</scope>
    <source>
        <strain evidence="5">NIES 3700</strain>
    </source>
</reference>
<keyword evidence="3" id="KW-1133">Transmembrane helix</keyword>
<evidence type="ECO:0000313" key="4">
    <source>
        <dbReference type="EMBL" id="GMH75261.1"/>
    </source>
</evidence>
<feature type="compositionally biased region" description="Polar residues" evidence="2">
    <location>
        <begin position="15"/>
        <end position="24"/>
    </location>
</feature>
<dbReference type="PROSITE" id="PS50194">
    <property type="entry name" value="FILAMIN_REPEAT"/>
    <property type="match status" value="1"/>
</dbReference>
<evidence type="ECO:0000256" key="3">
    <source>
        <dbReference type="SAM" id="Phobius"/>
    </source>
</evidence>
<organism evidence="4 5">
    <name type="scientific">Triparma laevis f. longispina</name>
    <dbReference type="NCBI Taxonomy" id="1714387"/>
    <lineage>
        <taxon>Eukaryota</taxon>
        <taxon>Sar</taxon>
        <taxon>Stramenopiles</taxon>
        <taxon>Ochrophyta</taxon>
        <taxon>Bolidophyceae</taxon>
        <taxon>Parmales</taxon>
        <taxon>Triparmaceae</taxon>
        <taxon>Triparma</taxon>
    </lineage>
</organism>
<keyword evidence="5" id="KW-1185">Reference proteome</keyword>
<feature type="repeat" description="Filamin" evidence="1">
    <location>
        <begin position="1590"/>
        <end position="1693"/>
    </location>
</feature>
<dbReference type="InterPro" id="IPR013320">
    <property type="entry name" value="ConA-like_dom_sf"/>
</dbReference>
<evidence type="ECO:0000256" key="2">
    <source>
        <dbReference type="SAM" id="MobiDB-lite"/>
    </source>
</evidence>
<dbReference type="Gene3D" id="2.60.40.10">
    <property type="entry name" value="Immunoglobulins"/>
    <property type="match status" value="1"/>
</dbReference>
<proteinExistence type="predicted"/>
<keyword evidence="3" id="KW-0812">Transmembrane</keyword>
<dbReference type="InterPro" id="IPR014756">
    <property type="entry name" value="Ig_E-set"/>
</dbReference>
<dbReference type="SUPFAM" id="SSF81296">
    <property type="entry name" value="E set domains"/>
    <property type="match status" value="1"/>
</dbReference>
<accession>A0A9W7ALS1</accession>
<dbReference type="EMBL" id="BRXW01000714">
    <property type="protein sequence ID" value="GMH75261.1"/>
    <property type="molecule type" value="Genomic_DNA"/>
</dbReference>
<keyword evidence="3" id="KW-0472">Membrane</keyword>
<sequence>MPSSAPSTHTERSSWETIETSHTPGSVVFEMEAGTRSPTTTTTTSNPMRGQQRRQDAATSMSKYEADSGKRVEGPKSACGGCCSCCCYTCFHKNKKVRYFARFCFFIGFAYFVYSMTVVWDLLKLLQCEKASCDDWCVQLDGARIVDLGREDNHLDFITEATFRYPSKTRVGMGESVLKINYDGKTMMEMTSSIPTFTYEDTGETTDYLRYGTSKMYVNASGELGNLDLGAELFGKLMSEKEVELEIEVKATVTTWAFSFFPITITTPSRKEPYSCRQVNGTSTICAVGRLSEFEKNDCVEEGQYPVVDPDIHSIQFVNSTEPNSIKLISNFTVAHGSSMDLYADLPTVTIDAFTTDSNNPYSESQRLPSDEVSLARVSCHDGRMHGKWVTGVVEIDIIGSDERIKVLQDVVHLLMDGDDYPEVLLYIQGVSDTGSLAFFQRILALMPTIKMLDYENVNINHVASSFNLSEAVKLQSLSLKGLSEDEDNNMDIAISTVMDIGIPYNTYGTTPAISVDLLDPDDESNVLLVGMMDKVTFFGENSPAHGEFRFTILDVGRMIEIAADGKIADVKIHGSPSSDLLLSQALSKETLDIEPVIKGMVGNNATIDLDSFDVNATLSFDESQEVGFKTFFEGNISSLPITFDIEVGELNLTMISLNSGLDEAGKPFPFMNLETPHISCKKHEFCGLFAELTIKSAATRSLLEDYINGVDSSVGGYGTIDGRDMINLEKLALPAIPTNISFSNLTDLIDDDCDALSGLCIGDGFVKIDSFNILGAGITGGDINMPCVFAEGLCPLMTPADIQALDPTTGGMAINITVNFDAFDDYAPFLNTVLIELPKTSIGIDLATQEESITVEMEAFDLKNDKTFNQLIYFGGAVTDWSAVFRMLYTFQDSGAEFTVHGLSTASSSSLSSAIPAIKIDIDQNSDYFNFEFPDVPMPYTEDDKNSTVVPWALISTTATEAKFQINFDFDNPVPVAIIMNKVHGKVTYKNPNNDLDVMIASIALPNDEFVLKTGNNSLVTFLTLHADEGVDSCLKPECNDLDNPTEQSQLECIPCTAPIFLKTFLANEATEITVELEFENVLGDTTKLVVPLTLYDDSYENQVAKGRDKDFIDKVVDVESILSRAIFFELDFSDTLITIFTNPFSNVFSVIDGVLDITIDNIFSFSFTQTKLHIGRVGMSDLDGVPADMPLSNVWWPEFFGKTYPASDDFPACLNVESDESTYIPSGEISPTIPINIKGSKEALMRAIAELFVQGRFCLHMTEGVVDMSLKCENALLTHLGQTCENSEDFGLTMPWKMGDVGLYRKEACHKPETCIPNSDPIFSLDGDAGQFSDSKFVTTGSATVASDKLRLSEDSDNTWGSAFYHEKVKVRDSFEATFKFKFDRGSCGLSGCPTWDSGFAFVIQNVKQDAMGETGQCSAVLSTEGIQQLDGSFTMDTKTHVSCGGYKGVGKSVGVVFSNQRSQLYDIPSIASSLQDDPRTSISVWKNGNVADGIGSSMRAAENVISYIQPGESLDVDNGNEHTVKVVYNSFWRQLYIYYDDSDTVFLNAPIDLSELELDEDGEAWLGFTSQMTTRGQVEISQVALHKAKIDESQFLVAEEGQIRSSPGKKGLFRVDARDSCNLPRREGGEEFAVWLRAVEGGVLTRIKGDDINDTGDGLYECTYVAVASGTYEVLIGEGGEQTIGTIVVK</sequence>